<evidence type="ECO:0000313" key="4">
    <source>
        <dbReference type="Proteomes" id="UP001590951"/>
    </source>
</evidence>
<feature type="compositionally biased region" description="Polar residues" evidence="1">
    <location>
        <begin position="307"/>
        <end position="329"/>
    </location>
</feature>
<dbReference type="InterPro" id="IPR013087">
    <property type="entry name" value="Znf_C2H2_type"/>
</dbReference>
<sequence>MSELSRTTKAERSLYKIMEAALARISVLEKRRDISYSSAFKVSNRTECIIRGCGGDLSKREHAVRHIKTTSTPEHQVAAIVLQQTECLECDRGWKTPSGLVHHETTLHGKAYTSRMDIFRPLFEQSSYSVGGNPSKQSPHSQTPDAIPNPTFPRGPSVPSAVSASENSTPSSAPDIHHLSQTPVHCPQPDWPESTDFNAFTDAISANSAQQPTPITAPSHPTYCPQPEWSEPNDCQPFTETTILAQVLQSGPIGYPLPEWSESNDFSPNKAPANLTQPSLSKFSSFPLDSAGCKQTDRPEVGGLQRSYANPSNGSSNVYQSSQPACSAY</sequence>
<comment type="caution">
    <text evidence="3">The sequence shown here is derived from an EMBL/GenBank/DDBJ whole genome shotgun (WGS) entry which is preliminary data.</text>
</comment>
<dbReference type="EMBL" id="JBHFEH010000059">
    <property type="protein sequence ID" value="KAL2049684.1"/>
    <property type="molecule type" value="Genomic_DNA"/>
</dbReference>
<dbReference type="Proteomes" id="UP001590951">
    <property type="component" value="Unassembled WGS sequence"/>
</dbReference>
<feature type="region of interest" description="Disordered" evidence="1">
    <location>
        <begin position="286"/>
        <end position="329"/>
    </location>
</feature>
<keyword evidence="4" id="KW-1185">Reference proteome</keyword>
<feature type="domain" description="C2H2-type" evidence="2">
    <location>
        <begin position="87"/>
        <end position="108"/>
    </location>
</feature>
<protein>
    <recommendedName>
        <fullName evidence="2">C2H2-type domain-containing protein</fullName>
    </recommendedName>
</protein>
<evidence type="ECO:0000259" key="2">
    <source>
        <dbReference type="PROSITE" id="PS00028"/>
    </source>
</evidence>
<organism evidence="3 4">
    <name type="scientific">Lepraria finkii</name>
    <dbReference type="NCBI Taxonomy" id="1340010"/>
    <lineage>
        <taxon>Eukaryota</taxon>
        <taxon>Fungi</taxon>
        <taxon>Dikarya</taxon>
        <taxon>Ascomycota</taxon>
        <taxon>Pezizomycotina</taxon>
        <taxon>Lecanoromycetes</taxon>
        <taxon>OSLEUM clade</taxon>
        <taxon>Lecanoromycetidae</taxon>
        <taxon>Lecanorales</taxon>
        <taxon>Lecanorineae</taxon>
        <taxon>Stereocaulaceae</taxon>
        <taxon>Lepraria</taxon>
    </lineage>
</organism>
<proteinExistence type="predicted"/>
<feature type="region of interest" description="Disordered" evidence="1">
    <location>
        <begin position="128"/>
        <end position="197"/>
    </location>
</feature>
<reference evidence="3 4" key="1">
    <citation type="submission" date="2024-09" db="EMBL/GenBank/DDBJ databases">
        <title>Rethinking Asexuality: The Enigmatic Case of Functional Sexual Genes in Lepraria (Stereocaulaceae).</title>
        <authorList>
            <person name="Doellman M."/>
            <person name="Sun Y."/>
            <person name="Barcenas-Pena A."/>
            <person name="Lumbsch H.T."/>
            <person name="Grewe F."/>
        </authorList>
    </citation>
    <scope>NUCLEOTIDE SEQUENCE [LARGE SCALE GENOMIC DNA]</scope>
    <source>
        <strain evidence="3 4">Grewe 0041</strain>
    </source>
</reference>
<accession>A0ABR4AYI0</accession>
<name>A0ABR4AYI0_9LECA</name>
<dbReference type="PROSITE" id="PS00028">
    <property type="entry name" value="ZINC_FINGER_C2H2_1"/>
    <property type="match status" value="1"/>
</dbReference>
<evidence type="ECO:0000256" key="1">
    <source>
        <dbReference type="SAM" id="MobiDB-lite"/>
    </source>
</evidence>
<evidence type="ECO:0000313" key="3">
    <source>
        <dbReference type="EMBL" id="KAL2049684.1"/>
    </source>
</evidence>
<feature type="compositionally biased region" description="Polar residues" evidence="1">
    <location>
        <begin position="128"/>
        <end position="144"/>
    </location>
</feature>
<feature type="compositionally biased region" description="Polar residues" evidence="1">
    <location>
        <begin position="160"/>
        <end position="172"/>
    </location>
</feature>
<gene>
    <name evidence="3" type="ORF">ABVK25_010025</name>
</gene>